<proteinExistence type="predicted"/>
<evidence type="ECO:0000256" key="1">
    <source>
        <dbReference type="ARBA" id="ARBA00022603"/>
    </source>
</evidence>
<evidence type="ECO:0000256" key="3">
    <source>
        <dbReference type="ARBA" id="ARBA00022691"/>
    </source>
</evidence>
<reference evidence="6" key="1">
    <citation type="submission" date="2007-02" db="EMBL/GenBank/DDBJ databases">
        <title>Complete sequence of Pyrobaculum calidifontis JCM 11548.</title>
        <authorList>
            <consortium name="US DOE Joint Genome Institute"/>
            <person name="Copeland A."/>
            <person name="Lucas S."/>
            <person name="Lapidus A."/>
            <person name="Barry K."/>
            <person name="Glavina del Rio T."/>
            <person name="Dalin E."/>
            <person name="Tice H."/>
            <person name="Pitluck S."/>
            <person name="Chain P."/>
            <person name="Malfatti S."/>
            <person name="Shin M."/>
            <person name="Vergez L."/>
            <person name="Schmutz J."/>
            <person name="Larimer F."/>
            <person name="Land M."/>
            <person name="Hauser L."/>
            <person name="Kyrpides N."/>
            <person name="Mikhailova N."/>
            <person name="Cozen A.E."/>
            <person name="Fitz-Gibbon S.T."/>
            <person name="House C.H."/>
            <person name="Saltikov C."/>
            <person name="Lowe T.M."/>
            <person name="Richardson P."/>
        </authorList>
    </citation>
    <scope>NUCLEOTIDE SEQUENCE [LARGE SCALE GENOMIC DNA]</scope>
    <source>
        <strain evidence="6">JCM 11548</strain>
    </source>
</reference>
<dbReference type="GeneID" id="4908627"/>
<sequence length="415" mass="46922">MAKWTAEELVSFVAKVLYEVVQNELTLDYAFQKVKRRWRALESFKVFYDASFDAVRHYYFLRFAASKLFGSSGAKAAAKAWFLYRADSLLYNKELVARYRKRLLKRALAKPEDVEKALEELRGDPARYLSVKYSYHPAIVETLLRYLPLGEVERLLEAGNTTWMWLRINTFKVDVDKGLKLLEQEAEVEPHPHIPFMVLVKKASKPIQYLSAVKTFAAIPQDLASVYTVLALDPRPGDSVLDLAAAPGMKISLATQIAEGKLKVVAADVSRKRVARMRHLLKALGAYQYVDVVHADSRKLAARRFDKALLDAPCTSSGAFTKDPGVKIYPRVERARQYSQLQLQLLTRALQLAEEVVYAVCSILPEEGEEVVSKAGARAEKPLAELAPSYWGDIGGRTFPHIHRSEAFFISRLRP</sequence>
<feature type="domain" description="SAM-dependent MTase RsmB/NOP-type" evidence="5">
    <location>
        <begin position="154"/>
        <end position="415"/>
    </location>
</feature>
<dbReference type="GO" id="GO:0003723">
    <property type="term" value="F:RNA binding"/>
    <property type="evidence" value="ECO:0007669"/>
    <property type="project" value="UniProtKB-KW"/>
</dbReference>
<dbReference type="InterPro" id="IPR001678">
    <property type="entry name" value="MeTrfase_RsmB-F_NOP2_dom"/>
</dbReference>
<dbReference type="STRING" id="410359.Pcal_2001"/>
<evidence type="ECO:0000313" key="6">
    <source>
        <dbReference type="EMBL" id="ABO09416.1"/>
    </source>
</evidence>
<dbReference type="RefSeq" id="WP_011850674.1">
    <property type="nucleotide sequence ID" value="NC_009073.1"/>
</dbReference>
<keyword evidence="2" id="KW-0808">Transferase</keyword>
<evidence type="ECO:0000259" key="5">
    <source>
        <dbReference type="PROSITE" id="PS51686"/>
    </source>
</evidence>
<dbReference type="PANTHER" id="PTHR22807">
    <property type="entry name" value="NOP2 YEAST -RELATED NOL1/NOP2/FMU SUN DOMAIN-CONTAINING"/>
    <property type="match status" value="1"/>
</dbReference>
<dbReference type="Proteomes" id="UP000001431">
    <property type="component" value="Chromosome"/>
</dbReference>
<dbReference type="InterPro" id="IPR023267">
    <property type="entry name" value="RCMT"/>
</dbReference>
<evidence type="ECO:0000256" key="4">
    <source>
        <dbReference type="ARBA" id="ARBA00022884"/>
    </source>
</evidence>
<dbReference type="Gene3D" id="3.40.50.150">
    <property type="entry name" value="Vaccinia Virus protein VP39"/>
    <property type="match status" value="1"/>
</dbReference>
<keyword evidence="7" id="KW-1185">Reference proteome</keyword>
<dbReference type="InterPro" id="IPR049560">
    <property type="entry name" value="MeTrfase_RsmB-F_NOP2_cat"/>
</dbReference>
<dbReference type="GO" id="GO:0001510">
    <property type="term" value="P:RNA methylation"/>
    <property type="evidence" value="ECO:0007669"/>
    <property type="project" value="InterPro"/>
</dbReference>
<dbReference type="HOGENOM" id="CLU_005316_7_6_2"/>
<dbReference type="InterPro" id="IPR029063">
    <property type="entry name" value="SAM-dependent_MTases_sf"/>
</dbReference>
<keyword evidence="3" id="KW-0949">S-adenosyl-L-methionine</keyword>
<dbReference type="PRINTS" id="PR02008">
    <property type="entry name" value="RCMTFAMILY"/>
</dbReference>
<dbReference type="PANTHER" id="PTHR22807:SF70">
    <property type="entry name" value="TRNA_RRNA CYTOSINE-C5-METHYLASE, NOL1_NOP2_SUN FAMILY, FUSED TO N-TERMINAL NUSB REGULATOR DOMAIN"/>
    <property type="match status" value="1"/>
</dbReference>
<evidence type="ECO:0000313" key="7">
    <source>
        <dbReference type="Proteomes" id="UP000001431"/>
    </source>
</evidence>
<keyword evidence="4" id="KW-0694">RNA-binding</keyword>
<gene>
    <name evidence="6" type="ordered locus">Pcal_2001</name>
</gene>
<accession>A3MXP9</accession>
<organism evidence="6 7">
    <name type="scientific">Pyrobaculum calidifontis (strain DSM 21063 / JCM 11548 / VA1)</name>
    <dbReference type="NCBI Taxonomy" id="410359"/>
    <lineage>
        <taxon>Archaea</taxon>
        <taxon>Thermoproteota</taxon>
        <taxon>Thermoprotei</taxon>
        <taxon>Thermoproteales</taxon>
        <taxon>Thermoproteaceae</taxon>
        <taxon>Pyrobaculum</taxon>
    </lineage>
</organism>
<dbReference type="PROSITE" id="PS51686">
    <property type="entry name" value="SAM_MT_RSMB_NOP"/>
    <property type="match status" value="1"/>
</dbReference>
<protein>
    <submittedName>
        <fullName evidence="6">Fmu (Sun) domain protein</fullName>
    </submittedName>
</protein>
<name>A3MXP9_PYRCJ</name>
<keyword evidence="1" id="KW-0489">Methyltransferase</keyword>
<dbReference type="SUPFAM" id="SSF53335">
    <property type="entry name" value="S-adenosyl-L-methionine-dependent methyltransferases"/>
    <property type="match status" value="1"/>
</dbReference>
<dbReference type="Pfam" id="PF01189">
    <property type="entry name" value="Methyltr_RsmB-F"/>
    <property type="match status" value="1"/>
</dbReference>
<dbReference type="GO" id="GO:0008173">
    <property type="term" value="F:RNA methyltransferase activity"/>
    <property type="evidence" value="ECO:0007669"/>
    <property type="project" value="InterPro"/>
</dbReference>
<dbReference type="AlphaFoldDB" id="A3MXP9"/>
<dbReference type="EMBL" id="CP000561">
    <property type="protein sequence ID" value="ABO09416.1"/>
    <property type="molecule type" value="Genomic_DNA"/>
</dbReference>
<dbReference type="eggNOG" id="arCOG00975">
    <property type="taxonomic scope" value="Archaea"/>
</dbReference>
<evidence type="ECO:0000256" key="2">
    <source>
        <dbReference type="ARBA" id="ARBA00022679"/>
    </source>
</evidence>
<dbReference type="KEGG" id="pcl:Pcal_2001"/>
<dbReference type="OrthoDB" id="14725at2157"/>